<dbReference type="GO" id="GO:0008176">
    <property type="term" value="F:tRNA (guanine(46)-N7)-methyltransferase activity"/>
    <property type="evidence" value="ECO:0007669"/>
    <property type="project" value="UniProtKB-EC"/>
</dbReference>
<dbReference type="InterPro" id="IPR029063">
    <property type="entry name" value="SAM-dependent_MTases_sf"/>
</dbReference>
<evidence type="ECO:0000313" key="9">
    <source>
        <dbReference type="Proteomes" id="UP001298681"/>
    </source>
</evidence>
<keyword evidence="3 7" id="KW-0489">Methyltransferase</keyword>
<keyword evidence="4 7" id="KW-0808">Transferase</keyword>
<feature type="binding site" evidence="7">
    <location>
        <position position="124"/>
    </location>
    <ligand>
        <name>S-adenosyl-L-methionine</name>
        <dbReference type="ChEBI" id="CHEBI:59789"/>
    </ligand>
</feature>
<dbReference type="NCBIfam" id="NF001080">
    <property type="entry name" value="PRK00121.2-2"/>
    <property type="match status" value="1"/>
</dbReference>
<evidence type="ECO:0000256" key="4">
    <source>
        <dbReference type="ARBA" id="ARBA00022679"/>
    </source>
</evidence>
<comment type="similarity">
    <text evidence="7">Belongs to the class I-like SAM-binding methyltransferase superfamily. TrmB family.</text>
</comment>
<evidence type="ECO:0000256" key="2">
    <source>
        <dbReference type="ARBA" id="ARBA00003015"/>
    </source>
</evidence>
<evidence type="ECO:0000256" key="3">
    <source>
        <dbReference type="ARBA" id="ARBA00022603"/>
    </source>
</evidence>
<evidence type="ECO:0000256" key="7">
    <source>
        <dbReference type="HAMAP-Rule" id="MF_01057"/>
    </source>
</evidence>
<dbReference type="EC" id="2.1.1.33" evidence="7"/>
<dbReference type="RefSeq" id="WP_087234768.1">
    <property type="nucleotide sequence ID" value="NZ_JAKNHQ010000007.1"/>
</dbReference>
<dbReference type="EMBL" id="JAKNHQ010000007">
    <property type="protein sequence ID" value="MCG4610639.1"/>
    <property type="molecule type" value="Genomic_DNA"/>
</dbReference>
<comment type="catalytic activity">
    <reaction evidence="1 7">
        <text>guanosine(46) in tRNA + S-adenosyl-L-methionine = N(7)-methylguanosine(46) in tRNA + S-adenosyl-L-homocysteine</text>
        <dbReference type="Rhea" id="RHEA:42708"/>
        <dbReference type="Rhea" id="RHEA-COMP:10188"/>
        <dbReference type="Rhea" id="RHEA-COMP:10189"/>
        <dbReference type="ChEBI" id="CHEBI:57856"/>
        <dbReference type="ChEBI" id="CHEBI:59789"/>
        <dbReference type="ChEBI" id="CHEBI:74269"/>
        <dbReference type="ChEBI" id="CHEBI:74480"/>
        <dbReference type="EC" id="2.1.1.33"/>
    </reaction>
</comment>
<gene>
    <name evidence="7 8" type="primary">trmB</name>
    <name evidence="8" type="ORF">L0P57_06790</name>
</gene>
<keyword evidence="9" id="KW-1185">Reference proteome</keyword>
<feature type="binding site" evidence="7">
    <location>
        <position position="43"/>
    </location>
    <ligand>
        <name>S-adenosyl-L-methionine</name>
        <dbReference type="ChEBI" id="CHEBI:59789"/>
    </ligand>
</feature>
<dbReference type="CDD" id="cd02440">
    <property type="entry name" value="AdoMet_MTases"/>
    <property type="match status" value="1"/>
</dbReference>
<dbReference type="InterPro" id="IPR055361">
    <property type="entry name" value="tRNA_methyltr_TrmB_bact"/>
</dbReference>
<dbReference type="PROSITE" id="PS51625">
    <property type="entry name" value="SAM_MT_TRMB"/>
    <property type="match status" value="1"/>
</dbReference>
<dbReference type="Pfam" id="PF02390">
    <property type="entry name" value="Methyltransf_4"/>
    <property type="match status" value="1"/>
</dbReference>
<proteinExistence type="inferred from homology"/>
<dbReference type="Gene3D" id="3.40.50.150">
    <property type="entry name" value="Vaccinia Virus protein VP39"/>
    <property type="match status" value="1"/>
</dbReference>
<dbReference type="NCBIfam" id="TIGR00091">
    <property type="entry name" value="tRNA (guanosine(46)-N7)-methyltransferase TrmB"/>
    <property type="match status" value="1"/>
</dbReference>
<dbReference type="PANTHER" id="PTHR23417:SF14">
    <property type="entry name" value="PENTACOTRIPEPTIDE-REPEAT REGION OF PRORP DOMAIN-CONTAINING PROTEIN"/>
    <property type="match status" value="1"/>
</dbReference>
<keyword evidence="6 7" id="KW-0819">tRNA processing</keyword>
<dbReference type="Proteomes" id="UP001298681">
    <property type="component" value="Unassembled WGS sequence"/>
</dbReference>
<dbReference type="SUPFAM" id="SSF53335">
    <property type="entry name" value="S-adenosyl-L-methionine-dependent methyltransferases"/>
    <property type="match status" value="1"/>
</dbReference>
<evidence type="ECO:0000313" key="8">
    <source>
        <dbReference type="EMBL" id="MCG4610639.1"/>
    </source>
</evidence>
<feature type="binding site" evidence="7">
    <location>
        <position position="160"/>
    </location>
    <ligand>
        <name>substrate</name>
    </ligand>
</feature>
<accession>A0ABS9MIK6</accession>
<reference evidence="8 9" key="1">
    <citation type="submission" date="2022-01" db="EMBL/GenBank/DDBJ databases">
        <title>Collection of gut derived symbiotic bacterial strains cultured from healthy donors.</title>
        <authorList>
            <person name="Lin H."/>
            <person name="Kohout C."/>
            <person name="Waligurski E."/>
            <person name="Pamer E.G."/>
        </authorList>
    </citation>
    <scope>NUCLEOTIDE SEQUENCE [LARGE SCALE GENOMIC DNA]</scope>
    <source>
        <strain evidence="8 9">DFI.7.58</strain>
    </source>
</reference>
<name>A0ABS9MIK6_9FIRM</name>
<evidence type="ECO:0000256" key="6">
    <source>
        <dbReference type="ARBA" id="ARBA00022694"/>
    </source>
</evidence>
<dbReference type="HAMAP" id="MF_01057">
    <property type="entry name" value="tRNA_methyltr_TrmB"/>
    <property type="match status" value="1"/>
</dbReference>
<comment type="function">
    <text evidence="2 7">Catalyzes the formation of N(7)-methylguanine at position 46 (m7G46) in tRNA.</text>
</comment>
<sequence length="224" mass="25469">MRMRNKPWAAPELNACPFFVRGPERMAGKWQDWFPKKQPIHLELGCGKGWYIAGLAPKNPQVNYLGVDLKDVVLAPAKRIVEAAFAGAGRPVDNVGLTAYNVEQICNMLRPEDGVARICINFCNPWPRAKHNKRRLTHPRRLNDYKQFLQPGGELWFKTDDDGLFADTLEYIKESGFMLLRQTADLHANPGFFAQDAPTEHEKMFTEKGIPIKALAARWEPPVE</sequence>
<feature type="binding site" evidence="7">
    <location>
        <position position="68"/>
    </location>
    <ligand>
        <name>S-adenosyl-L-methionine</name>
        <dbReference type="ChEBI" id="CHEBI:59789"/>
    </ligand>
</feature>
<dbReference type="PANTHER" id="PTHR23417">
    <property type="entry name" value="3-DEOXY-D-MANNO-OCTULOSONIC-ACID TRANSFERASE/TRNA GUANINE-N 7 - -METHYLTRANSFERASE"/>
    <property type="match status" value="1"/>
</dbReference>
<dbReference type="InterPro" id="IPR003358">
    <property type="entry name" value="tRNA_(Gua-N-7)_MeTrfase_Trmb"/>
</dbReference>
<comment type="pathway">
    <text evidence="7">tRNA modification; N(7)-methylguanine-tRNA biosynthesis.</text>
</comment>
<feature type="binding site" evidence="7">
    <location>
        <position position="101"/>
    </location>
    <ligand>
        <name>S-adenosyl-L-methionine</name>
        <dbReference type="ChEBI" id="CHEBI:59789"/>
    </ligand>
</feature>
<comment type="caution">
    <text evidence="8">The sequence shown here is derived from an EMBL/GenBank/DDBJ whole genome shotgun (WGS) entry which is preliminary data.</text>
</comment>
<comment type="caution">
    <text evidence="7">Lacks conserved residue(s) required for the propagation of feature annotation.</text>
</comment>
<evidence type="ECO:0000256" key="5">
    <source>
        <dbReference type="ARBA" id="ARBA00022691"/>
    </source>
</evidence>
<evidence type="ECO:0000256" key="1">
    <source>
        <dbReference type="ARBA" id="ARBA00000142"/>
    </source>
</evidence>
<keyword evidence="5 7" id="KW-0949">S-adenosyl-L-methionine</keyword>
<organism evidence="8 9">
    <name type="scientific">Anaeromassilibacillus senegalensis</name>
    <dbReference type="NCBI Taxonomy" id="1673717"/>
    <lineage>
        <taxon>Bacteria</taxon>
        <taxon>Bacillati</taxon>
        <taxon>Bacillota</taxon>
        <taxon>Clostridia</taxon>
        <taxon>Eubacteriales</taxon>
        <taxon>Acutalibacteraceae</taxon>
        <taxon>Anaeromassilibacillus</taxon>
    </lineage>
</organism>
<protein>
    <recommendedName>
        <fullName evidence="7">tRNA (guanine-N(7)-)-methyltransferase</fullName>
        <ecNumber evidence="7">2.1.1.33</ecNumber>
    </recommendedName>
    <alternativeName>
        <fullName evidence="7">tRNA (guanine(46)-N(7))-methyltransferase</fullName>
    </alternativeName>
    <alternativeName>
        <fullName evidence="7">tRNA(m7G46)-methyltransferase</fullName>
    </alternativeName>
</protein>
<feature type="region of interest" description="Interaction with RNA" evidence="7">
    <location>
        <begin position="130"/>
        <end position="135"/>
    </location>
</feature>